<dbReference type="PANTHER" id="PTHR30411">
    <property type="entry name" value="CYTOPLASMIC PROTEIN"/>
    <property type="match status" value="1"/>
</dbReference>
<dbReference type="Pfam" id="PF04073">
    <property type="entry name" value="tRNA_edit"/>
    <property type="match status" value="1"/>
</dbReference>
<evidence type="ECO:0000259" key="2">
    <source>
        <dbReference type="Pfam" id="PF04073"/>
    </source>
</evidence>
<sequence length="165" mass="18720">MANNSLAFTNNVFEALCSYLNDNCIIYRQIQHQATYTSEESSLARGEDLSIDGKALFMKVDDQFHLFVLSAAKKCDWKKIKERFNTKKLRFATNNELFQLTGLVPGSMPPFGRPILAFDLFIDESIIKNEKIAFNAGLLTESIVMQVADYLKIVNAEVFSFSIDK</sequence>
<dbReference type="Gene3D" id="3.90.960.10">
    <property type="entry name" value="YbaK/aminoacyl-tRNA synthetase-associated domain"/>
    <property type="match status" value="1"/>
</dbReference>
<dbReference type="Proteomes" id="UP000663824">
    <property type="component" value="Unassembled WGS sequence"/>
</dbReference>
<reference evidence="3" key="1">
    <citation type="submission" date="2021-02" db="EMBL/GenBank/DDBJ databases">
        <authorList>
            <person name="Nowell W R."/>
        </authorList>
    </citation>
    <scope>NUCLEOTIDE SEQUENCE</scope>
</reference>
<name>A0A816VCF0_9BILA</name>
<dbReference type="GO" id="GO:0002161">
    <property type="term" value="F:aminoacyl-tRNA deacylase activity"/>
    <property type="evidence" value="ECO:0007669"/>
    <property type="project" value="InterPro"/>
</dbReference>
<feature type="domain" description="YbaK/aminoacyl-tRNA synthetase-associated" evidence="2">
    <location>
        <begin position="32"/>
        <end position="152"/>
    </location>
</feature>
<dbReference type="AlphaFoldDB" id="A0A816VCF0"/>
<protein>
    <recommendedName>
        <fullName evidence="1">PrdX deacylase domain-containing protein 1</fullName>
    </recommendedName>
</protein>
<dbReference type="PANTHER" id="PTHR30411:SF9">
    <property type="entry name" value="MULTIFUNCTIONAL SER_THR-TRNA DEACYLASE PROXP-Y"/>
    <property type="match status" value="1"/>
</dbReference>
<comment type="caution">
    <text evidence="3">The sequence shown here is derived from an EMBL/GenBank/DDBJ whole genome shotgun (WGS) entry which is preliminary data.</text>
</comment>
<dbReference type="EMBL" id="CAJNRE010014073">
    <property type="protein sequence ID" value="CAF2124010.1"/>
    <property type="molecule type" value="Genomic_DNA"/>
</dbReference>
<evidence type="ECO:0000313" key="3">
    <source>
        <dbReference type="EMBL" id="CAF2124010.1"/>
    </source>
</evidence>
<gene>
    <name evidence="3" type="ORF">MBJ925_LOCUS26401</name>
</gene>
<evidence type="ECO:0000313" key="4">
    <source>
        <dbReference type="Proteomes" id="UP000663824"/>
    </source>
</evidence>
<accession>A0A816VCF0</accession>
<organism evidence="3 4">
    <name type="scientific">Rotaria magnacalcarata</name>
    <dbReference type="NCBI Taxonomy" id="392030"/>
    <lineage>
        <taxon>Eukaryota</taxon>
        <taxon>Metazoa</taxon>
        <taxon>Spiralia</taxon>
        <taxon>Gnathifera</taxon>
        <taxon>Rotifera</taxon>
        <taxon>Eurotatoria</taxon>
        <taxon>Bdelloidea</taxon>
        <taxon>Philodinida</taxon>
        <taxon>Philodinidae</taxon>
        <taxon>Rotaria</taxon>
    </lineage>
</organism>
<dbReference type="InterPro" id="IPR007214">
    <property type="entry name" value="YbaK/aa-tRNA-synth-assoc-dom"/>
</dbReference>
<dbReference type="InterPro" id="IPR036754">
    <property type="entry name" value="YbaK/aa-tRNA-synt-asso_dom_sf"/>
</dbReference>
<dbReference type="SUPFAM" id="SSF55826">
    <property type="entry name" value="YbaK/ProRS associated domain"/>
    <property type="match status" value="1"/>
</dbReference>
<proteinExistence type="predicted"/>
<evidence type="ECO:0000256" key="1">
    <source>
        <dbReference type="ARBA" id="ARBA00031612"/>
    </source>
</evidence>